<dbReference type="EC" id="2.7.1.15" evidence="4"/>
<gene>
    <name evidence="4" type="ORF">ABH943_006505</name>
</gene>
<dbReference type="Gene3D" id="3.40.1190.20">
    <property type="match status" value="1"/>
</dbReference>
<accession>A0ABW8MRY2</accession>
<dbReference type="PRINTS" id="PR00990">
    <property type="entry name" value="RIBOKINASE"/>
</dbReference>
<sequence length="294" mass="29943">MSESVAVLGSLHMDVLVSAARLPTLGETLIGNDWYQTPGGKGLNQAVACARAGAAVAMLGAVGNDAFGDALLAHLESQTIGVNGVARVPGARSGMSIVVRTPDDYAAVVSSQVNASLTEEMLLAWSNTLSSTDILVLQNEIPETVNVAAAALIRKRGGRVVLNAAPARAFSEAMLAQTSILVVNAVEAGMMGADPVEDLSSAWNGCRKLGEQFGCAVVVTAGPHGAAWTDHMADYGTVAGERVDVISSHGAGDTFIGHLVAQLASGAQLGQAVAIANRQAAVFVSTPRTMAVAA</sequence>
<dbReference type="Pfam" id="PF00294">
    <property type="entry name" value="PfkB"/>
    <property type="match status" value="1"/>
</dbReference>
<feature type="domain" description="Carbohydrate kinase PfkB" evidence="3">
    <location>
        <begin position="3"/>
        <end position="290"/>
    </location>
</feature>
<dbReference type="PANTHER" id="PTHR10584">
    <property type="entry name" value="SUGAR KINASE"/>
    <property type="match status" value="1"/>
</dbReference>
<reference evidence="4 5" key="1">
    <citation type="submission" date="2024-11" db="EMBL/GenBank/DDBJ databases">
        <title>Using genomics to understand microbial adaptation to soil warming.</title>
        <authorList>
            <person name="Deangelis K.M. PhD."/>
        </authorList>
    </citation>
    <scope>NUCLEOTIDE SEQUENCE [LARGE SCALE GENOMIC DNA]</scope>
    <source>
        <strain evidence="4 5">GAS97</strain>
    </source>
</reference>
<dbReference type="GO" id="GO:0004747">
    <property type="term" value="F:ribokinase activity"/>
    <property type="evidence" value="ECO:0007669"/>
    <property type="project" value="UniProtKB-EC"/>
</dbReference>
<evidence type="ECO:0000313" key="4">
    <source>
        <dbReference type="EMBL" id="MFK4446473.1"/>
    </source>
</evidence>
<keyword evidence="1 4" id="KW-0808">Transferase</keyword>
<dbReference type="InterPro" id="IPR002139">
    <property type="entry name" value="Ribo/fructo_kinase"/>
</dbReference>
<evidence type="ECO:0000256" key="2">
    <source>
        <dbReference type="ARBA" id="ARBA00022777"/>
    </source>
</evidence>
<dbReference type="RefSeq" id="WP_404611362.1">
    <property type="nucleotide sequence ID" value="NZ_JBIYDN010000026.1"/>
</dbReference>
<comment type="caution">
    <text evidence="4">The sequence shown here is derived from an EMBL/GenBank/DDBJ whole genome shotgun (WGS) entry which is preliminary data.</text>
</comment>
<dbReference type="PANTHER" id="PTHR10584:SF166">
    <property type="entry name" value="RIBOKINASE"/>
    <property type="match status" value="1"/>
</dbReference>
<keyword evidence="2" id="KW-0418">Kinase</keyword>
<evidence type="ECO:0000256" key="1">
    <source>
        <dbReference type="ARBA" id="ARBA00022679"/>
    </source>
</evidence>
<evidence type="ECO:0000313" key="5">
    <source>
        <dbReference type="Proteomes" id="UP001620514"/>
    </source>
</evidence>
<dbReference type="Proteomes" id="UP001620514">
    <property type="component" value="Unassembled WGS sequence"/>
</dbReference>
<dbReference type="EMBL" id="JBIYDN010000026">
    <property type="protein sequence ID" value="MFK4446473.1"/>
    <property type="molecule type" value="Genomic_DNA"/>
</dbReference>
<proteinExistence type="predicted"/>
<keyword evidence="5" id="KW-1185">Reference proteome</keyword>
<name>A0ABW8MRY2_9BURK</name>
<protein>
    <submittedName>
        <fullName evidence="4">Ribokinase</fullName>
        <ecNumber evidence="4">2.7.1.15</ecNumber>
    </submittedName>
</protein>
<organism evidence="4 5">
    <name type="scientific">Caballeronia udeis</name>
    <dbReference type="NCBI Taxonomy" id="1232866"/>
    <lineage>
        <taxon>Bacteria</taxon>
        <taxon>Pseudomonadati</taxon>
        <taxon>Pseudomonadota</taxon>
        <taxon>Betaproteobacteria</taxon>
        <taxon>Burkholderiales</taxon>
        <taxon>Burkholderiaceae</taxon>
        <taxon>Caballeronia</taxon>
    </lineage>
</organism>
<dbReference type="SUPFAM" id="SSF53613">
    <property type="entry name" value="Ribokinase-like"/>
    <property type="match status" value="1"/>
</dbReference>
<evidence type="ECO:0000259" key="3">
    <source>
        <dbReference type="Pfam" id="PF00294"/>
    </source>
</evidence>
<dbReference type="InterPro" id="IPR029056">
    <property type="entry name" value="Ribokinase-like"/>
</dbReference>
<dbReference type="InterPro" id="IPR011611">
    <property type="entry name" value="PfkB_dom"/>
</dbReference>